<organism evidence="2 3">
    <name type="scientific">Brassica cretica</name>
    <name type="common">Mustard</name>
    <dbReference type="NCBI Taxonomy" id="69181"/>
    <lineage>
        <taxon>Eukaryota</taxon>
        <taxon>Viridiplantae</taxon>
        <taxon>Streptophyta</taxon>
        <taxon>Embryophyta</taxon>
        <taxon>Tracheophyta</taxon>
        <taxon>Spermatophyta</taxon>
        <taxon>Magnoliopsida</taxon>
        <taxon>eudicotyledons</taxon>
        <taxon>Gunneridae</taxon>
        <taxon>Pentapetalae</taxon>
        <taxon>rosids</taxon>
        <taxon>malvids</taxon>
        <taxon>Brassicales</taxon>
        <taxon>Brassicaceae</taxon>
        <taxon>Brassiceae</taxon>
        <taxon>Brassica</taxon>
    </lineage>
</organism>
<feature type="compositionally biased region" description="Gly residues" evidence="1">
    <location>
        <begin position="1"/>
        <end position="10"/>
    </location>
</feature>
<evidence type="ECO:0000313" key="2">
    <source>
        <dbReference type="EMBL" id="KAF3489001.1"/>
    </source>
</evidence>
<accession>A0A8S9N0R8</accession>
<dbReference type="AlphaFoldDB" id="A0A8S9N0R8"/>
<feature type="compositionally biased region" description="Basic and acidic residues" evidence="1">
    <location>
        <begin position="17"/>
        <end position="34"/>
    </location>
</feature>
<gene>
    <name evidence="2" type="ORF">F2Q69_00055101</name>
</gene>
<feature type="region of interest" description="Disordered" evidence="1">
    <location>
        <begin position="1"/>
        <end position="44"/>
    </location>
</feature>
<reference evidence="2" key="1">
    <citation type="submission" date="2019-12" db="EMBL/GenBank/DDBJ databases">
        <title>Genome sequencing and annotation of Brassica cretica.</title>
        <authorList>
            <person name="Studholme D.J."/>
            <person name="Sarris P."/>
        </authorList>
    </citation>
    <scope>NUCLEOTIDE SEQUENCE</scope>
    <source>
        <strain evidence="2">PFS-109/04</strain>
        <tissue evidence="2">Leaf</tissue>
    </source>
</reference>
<evidence type="ECO:0000256" key="1">
    <source>
        <dbReference type="SAM" id="MobiDB-lite"/>
    </source>
</evidence>
<sequence>MVGTVSGGSYGETVKAVGRERNRLGRLRTGRDARGGYGTDGWRGNRPKHSFYGDFRGTRTGILFPHGFWTETRVKEPRGRKTDRKEREMARRLIGVSDMAAGLSVMRLRLI</sequence>
<name>A0A8S9N0R8_BRACR</name>
<dbReference type="Proteomes" id="UP000712600">
    <property type="component" value="Unassembled WGS sequence"/>
</dbReference>
<evidence type="ECO:0000313" key="3">
    <source>
        <dbReference type="Proteomes" id="UP000712600"/>
    </source>
</evidence>
<proteinExistence type="predicted"/>
<comment type="caution">
    <text evidence="2">The sequence shown here is derived from an EMBL/GenBank/DDBJ whole genome shotgun (WGS) entry which is preliminary data.</text>
</comment>
<protein>
    <submittedName>
        <fullName evidence="2">Uncharacterized protein</fullName>
    </submittedName>
</protein>
<dbReference type="EMBL" id="QGKX02002183">
    <property type="protein sequence ID" value="KAF3489001.1"/>
    <property type="molecule type" value="Genomic_DNA"/>
</dbReference>